<evidence type="ECO:0000313" key="2">
    <source>
        <dbReference type="Proteomes" id="UP001169066"/>
    </source>
</evidence>
<dbReference type="SUPFAM" id="SSF52540">
    <property type="entry name" value="P-loop containing nucleoside triphosphate hydrolases"/>
    <property type="match status" value="1"/>
</dbReference>
<dbReference type="Gene3D" id="3.40.50.300">
    <property type="entry name" value="P-loop containing nucleotide triphosphate hydrolases"/>
    <property type="match status" value="1"/>
</dbReference>
<comment type="caution">
    <text evidence="1">The sequence shown here is derived from an EMBL/GenBank/DDBJ whole genome shotgun (WGS) entry which is preliminary data.</text>
</comment>
<dbReference type="Proteomes" id="UP001169066">
    <property type="component" value="Unassembled WGS sequence"/>
</dbReference>
<dbReference type="InterPro" id="IPR027417">
    <property type="entry name" value="P-loop_NTPase"/>
</dbReference>
<name>A0ABT7QUF9_9BACT</name>
<protein>
    <submittedName>
        <fullName evidence="1">Uncharacterized protein</fullName>
    </submittedName>
</protein>
<accession>A0ABT7QUF9</accession>
<proteinExistence type="predicted"/>
<organism evidence="1 2">
    <name type="scientific">Sulfurovum xiamenensis</name>
    <dbReference type="NCBI Taxonomy" id="3019066"/>
    <lineage>
        <taxon>Bacteria</taxon>
        <taxon>Pseudomonadati</taxon>
        <taxon>Campylobacterota</taxon>
        <taxon>Epsilonproteobacteria</taxon>
        <taxon>Campylobacterales</taxon>
        <taxon>Sulfurovaceae</taxon>
        <taxon>Sulfurovum</taxon>
    </lineage>
</organism>
<dbReference type="EMBL" id="JAQIBC010000012">
    <property type="protein sequence ID" value="MDM5264699.1"/>
    <property type="molecule type" value="Genomic_DNA"/>
</dbReference>
<dbReference type="RefSeq" id="WP_289402599.1">
    <property type="nucleotide sequence ID" value="NZ_JAQIBC010000012.1"/>
</dbReference>
<gene>
    <name evidence="1" type="ORF">PF327_10880</name>
</gene>
<evidence type="ECO:0000313" key="1">
    <source>
        <dbReference type="EMBL" id="MDM5264699.1"/>
    </source>
</evidence>
<keyword evidence="2" id="KW-1185">Reference proteome</keyword>
<sequence>MELKQKAEMALSLRNRYASAYQAGDIAEGKKLEHEYLTLRLEVLNEVNTEIKRQRSIPVRLIKQEVANMPKRPKRETGIRSLDYALVTERQAMLNHRGGFSLGNYIQIAGSRGAGKSSLMLKIMTSLSNHERVSWFDFEMGKKRVTEKLEDFEHNEDNLLYYNSSRDLDDVVSEIKLLNASGVNHFVIDSTMKLNIKGVSDRYERYSLISQNLSELTSTLGINIYIINQISQSSERDGVLAIKHGNDAEYDADYIIYILKMKLVENGKVKKDEFGMDLFNEDMRIIKCTKNREDDRLFTIELNKSEIFGIEPEVYEYEETA</sequence>
<reference evidence="1" key="1">
    <citation type="submission" date="2023-01" db="EMBL/GenBank/DDBJ databases">
        <title>Sulfurovum sp. XTW-4 genome assembly.</title>
        <authorList>
            <person name="Wang J."/>
        </authorList>
    </citation>
    <scope>NUCLEOTIDE SEQUENCE</scope>
    <source>
        <strain evidence="1">XTW-4</strain>
    </source>
</reference>